<proteinExistence type="predicted"/>
<dbReference type="RefSeq" id="WP_119979401.1">
    <property type="nucleotide sequence ID" value="NZ_BPFB01000100.1"/>
</dbReference>
<evidence type="ECO:0000313" key="1">
    <source>
        <dbReference type="EMBL" id="GIU03104.1"/>
    </source>
</evidence>
<name>A0ABQ4NTI6_9GAMM</name>
<protein>
    <submittedName>
        <fullName evidence="1">Uncharacterized protein</fullName>
    </submittedName>
</protein>
<comment type="caution">
    <text evidence="1">The sequence shown here is derived from an EMBL/GenBank/DDBJ whole genome shotgun (WGS) entry which is preliminary data.</text>
</comment>
<keyword evidence="2" id="KW-1185">Reference proteome</keyword>
<gene>
    <name evidence="1" type="ORF">TUM4630_36220</name>
</gene>
<dbReference type="Proteomes" id="UP000761574">
    <property type="component" value="Unassembled WGS sequence"/>
</dbReference>
<dbReference type="EMBL" id="BPFB01000100">
    <property type="protein sequence ID" value="GIU03104.1"/>
    <property type="molecule type" value="Genomic_DNA"/>
</dbReference>
<reference evidence="1 2" key="1">
    <citation type="submission" date="2021-05" db="EMBL/GenBank/DDBJ databases">
        <title>Molecular characterization for Shewanella algae harboring chromosomal blaOXA-55-like strains isolated from clinical and environment sample.</title>
        <authorList>
            <person name="Ohama Y."/>
            <person name="Aoki K."/>
            <person name="Harada S."/>
            <person name="Moriya K."/>
            <person name="Ishii Y."/>
            <person name="Tateda K."/>
        </authorList>
    </citation>
    <scope>NUCLEOTIDE SEQUENCE [LARGE SCALE GENOMIC DNA]</scope>
    <source>
        <strain evidence="1 2">LMG 23746</strain>
    </source>
</reference>
<organism evidence="1 2">
    <name type="scientific">Shewanella algidipiscicola</name>
    <dbReference type="NCBI Taxonomy" id="614070"/>
    <lineage>
        <taxon>Bacteria</taxon>
        <taxon>Pseudomonadati</taxon>
        <taxon>Pseudomonadota</taxon>
        <taxon>Gammaproteobacteria</taxon>
        <taxon>Alteromonadales</taxon>
        <taxon>Shewanellaceae</taxon>
        <taxon>Shewanella</taxon>
    </lineage>
</organism>
<sequence length="99" mass="11146">MKLENLIQEIAGFVSNSRGKNKASVNLELYNGRIKLRAHPISFKRKNDNVAIEDCKIIDINLHPNGKLVTEEVDLTENSDTQVAELLIQSLQKMLSVQT</sequence>
<evidence type="ECO:0000313" key="2">
    <source>
        <dbReference type="Proteomes" id="UP000761574"/>
    </source>
</evidence>
<accession>A0ABQ4NTI6</accession>